<dbReference type="InterPro" id="IPR038444">
    <property type="entry name" value="DUF465_sf"/>
</dbReference>
<dbReference type="EMBL" id="CP021425">
    <property type="protein sequence ID" value="ARU54933.1"/>
    <property type="molecule type" value="Genomic_DNA"/>
</dbReference>
<evidence type="ECO:0000313" key="1">
    <source>
        <dbReference type="EMBL" id="ARU54933.1"/>
    </source>
</evidence>
<protein>
    <recommendedName>
        <fullName evidence="3">GTP-binding protein</fullName>
    </recommendedName>
</protein>
<dbReference type="OrthoDB" id="1263265at2"/>
<dbReference type="AlphaFoldDB" id="A0A1Y0I6A9"/>
<dbReference type="Proteomes" id="UP000196027">
    <property type="component" value="Chromosome"/>
</dbReference>
<reference evidence="1 2" key="1">
    <citation type="submission" date="2017-05" db="EMBL/GenBank/DDBJ databases">
        <title>Genomic insights into alkan degradation activity of Oleiphilus messinensis.</title>
        <authorList>
            <person name="Kozyavkin S.A."/>
            <person name="Slesarev A.I."/>
            <person name="Golyshin P.N."/>
            <person name="Korzhenkov A."/>
            <person name="Golyshina O.N."/>
            <person name="Toshchakov S.V."/>
        </authorList>
    </citation>
    <scope>NUCLEOTIDE SEQUENCE [LARGE SCALE GENOMIC DNA]</scope>
    <source>
        <strain evidence="1 2">ME102</strain>
    </source>
</reference>
<dbReference type="Pfam" id="PF04325">
    <property type="entry name" value="DUF465"/>
    <property type="match status" value="1"/>
</dbReference>
<dbReference type="KEGG" id="ome:OLMES_0841"/>
<dbReference type="RefSeq" id="WP_087460091.1">
    <property type="nucleotide sequence ID" value="NZ_CP021425.1"/>
</dbReference>
<accession>A0A1Y0I6A9</accession>
<dbReference type="InterPro" id="IPR007420">
    <property type="entry name" value="DUF465"/>
</dbReference>
<keyword evidence="2" id="KW-1185">Reference proteome</keyword>
<proteinExistence type="predicted"/>
<dbReference type="Gene3D" id="6.10.280.50">
    <property type="match status" value="1"/>
</dbReference>
<name>A0A1Y0I6A9_9GAMM</name>
<sequence length="80" mass="9549">MTIEKHDLHHEFPEMADEIHELKTSNAHFAKLFDQYHNVDQQVRRIETGVENTSDEFLEQVKKERLNLKDQLFQMLKAIA</sequence>
<organism evidence="1 2">
    <name type="scientific">Oleiphilus messinensis</name>
    <dbReference type="NCBI Taxonomy" id="141451"/>
    <lineage>
        <taxon>Bacteria</taxon>
        <taxon>Pseudomonadati</taxon>
        <taxon>Pseudomonadota</taxon>
        <taxon>Gammaproteobacteria</taxon>
        <taxon>Oceanospirillales</taxon>
        <taxon>Oleiphilaceae</taxon>
        <taxon>Oleiphilus</taxon>
    </lineage>
</organism>
<evidence type="ECO:0000313" key="2">
    <source>
        <dbReference type="Proteomes" id="UP000196027"/>
    </source>
</evidence>
<evidence type="ECO:0008006" key="3">
    <source>
        <dbReference type="Google" id="ProtNLM"/>
    </source>
</evidence>
<gene>
    <name evidence="1" type="ORF">OLMES_0841</name>
</gene>